<feature type="compositionally biased region" description="Polar residues" evidence="1">
    <location>
        <begin position="301"/>
        <end position="317"/>
    </location>
</feature>
<feature type="region of interest" description="Disordered" evidence="1">
    <location>
        <begin position="1"/>
        <end position="22"/>
    </location>
</feature>
<dbReference type="Gene3D" id="1.25.40.530">
    <property type="entry name" value="MyTH4 domain"/>
    <property type="match status" value="1"/>
</dbReference>
<dbReference type="EMBL" id="JAODUO010000596">
    <property type="protein sequence ID" value="KAK2177454.1"/>
    <property type="molecule type" value="Genomic_DNA"/>
</dbReference>
<dbReference type="PANTHER" id="PTHR45876">
    <property type="entry name" value="FI04035P"/>
    <property type="match status" value="1"/>
</dbReference>
<reference evidence="4" key="1">
    <citation type="journal article" date="2023" name="Mol. Biol. Evol.">
        <title>Third-Generation Sequencing Reveals the Adaptive Role of the Epigenome in Three Deep-Sea Polychaetes.</title>
        <authorList>
            <person name="Perez M."/>
            <person name="Aroh O."/>
            <person name="Sun Y."/>
            <person name="Lan Y."/>
            <person name="Juniper S.K."/>
            <person name="Young C.R."/>
            <person name="Angers B."/>
            <person name="Qian P.Y."/>
        </authorList>
    </citation>
    <scope>NUCLEOTIDE SEQUENCE</scope>
    <source>
        <strain evidence="4">R07B-5</strain>
    </source>
</reference>
<dbReference type="SUPFAM" id="SSF48350">
    <property type="entry name" value="GTPase activation domain, GAP"/>
    <property type="match status" value="1"/>
</dbReference>
<gene>
    <name evidence="4" type="ORF">NP493_597g01042</name>
</gene>
<dbReference type="FunFam" id="1.10.555.10:FF:000011">
    <property type="entry name" value="Rho GTPase-activating protein 39"/>
    <property type="match status" value="1"/>
</dbReference>
<dbReference type="GO" id="GO:0005856">
    <property type="term" value="C:cytoskeleton"/>
    <property type="evidence" value="ECO:0007669"/>
    <property type="project" value="InterPro"/>
</dbReference>
<dbReference type="Pfam" id="PF00620">
    <property type="entry name" value="RhoGAP"/>
    <property type="match status" value="1"/>
</dbReference>
<evidence type="ECO:0000256" key="1">
    <source>
        <dbReference type="SAM" id="MobiDB-lite"/>
    </source>
</evidence>
<proteinExistence type="predicted"/>
<dbReference type="Gene3D" id="1.10.555.10">
    <property type="entry name" value="Rho GTPase activation protein"/>
    <property type="match status" value="1"/>
</dbReference>
<dbReference type="CDD" id="cd04389">
    <property type="entry name" value="RhoGAP_KIAA1688"/>
    <property type="match status" value="1"/>
</dbReference>
<dbReference type="Proteomes" id="UP001209878">
    <property type="component" value="Unassembled WGS sequence"/>
</dbReference>
<feature type="region of interest" description="Disordered" evidence="1">
    <location>
        <begin position="429"/>
        <end position="450"/>
    </location>
</feature>
<comment type="caution">
    <text evidence="4">The sequence shown here is derived from an EMBL/GenBank/DDBJ whole genome shotgun (WGS) entry which is preliminary data.</text>
</comment>
<feature type="domain" description="Rho-GAP" evidence="2">
    <location>
        <begin position="694"/>
        <end position="882"/>
    </location>
</feature>
<evidence type="ECO:0008006" key="6">
    <source>
        <dbReference type="Google" id="ProtNLM"/>
    </source>
</evidence>
<evidence type="ECO:0000313" key="5">
    <source>
        <dbReference type="Proteomes" id="UP001209878"/>
    </source>
</evidence>
<feature type="compositionally biased region" description="Polar residues" evidence="1">
    <location>
        <begin position="429"/>
        <end position="438"/>
    </location>
</feature>
<feature type="region of interest" description="Disordered" evidence="1">
    <location>
        <begin position="94"/>
        <end position="118"/>
    </location>
</feature>
<dbReference type="InterPro" id="IPR038185">
    <property type="entry name" value="MyTH4_dom_sf"/>
</dbReference>
<dbReference type="SMART" id="SM00139">
    <property type="entry name" value="MyTH4"/>
    <property type="match status" value="1"/>
</dbReference>
<sequence length="887" mass="100182">MTQAGHRRFQRQESFPNYTRDDMMGYGRDISSQYTDVSQITAVQVTPRPKIRSFPRTNPAYVGVHRRDGQQSYKKVNIDQTQPPTAIYNQCFYEAHPPPSYDPGSPPAGSFQTTQPYEFDDRGQHHMAIERSDSDTSHSSYGLARLQQDMTMTNSQGTQAYSLRHTPRHAATDSQSSQGSLRVQRDSHSSAGSLRSDRVQDVSQDSGSSQQSSPRHTDAPPPISPREHPNSAGSPRQRPIQRRNSEPDYANLQIIAHMKDGKILSVDNPVGKLGSKLGTVGLQSTEDTRIEDLKNGDSLRSGDSLSPAEFSNRQDTPSSVRSRSTQNSSRSHTSEGLPDQGYEESDTSSVFSTPSPKTKLHGLTSLLTNETQHASLKRKKLPEKPEPVTTRQQTLEKSQSLQAELVLHRPLSLVLGSHSEANVIMNPTTGSLHRQSQPEPVKSPFPKSLTPNVTRKLYSESDVEMFNAKRSNQHRKSLFNRKRVTVDIGTGWPKTDMENFALENLNEHCKGLLRKALPIADMLTWTKDVITKPMIRTNDKVVKKEAPEMFRSIQTYMGDTKKAKLSLSNTALEIVTKGWSILGLRDEIYIQLCRQTTENKRDESLSRGWELMATCLSFFPPSTKFQSSLDGYIYRHLDPMVNTEKVPVSHFAAHCRRRLERISQTGAKKGLRKPTIEEVEMAQKSIFHPSMFMNTLEDIMLLQKDRYPDRVLPWIQTVLSEEVLHLGGTGTEGIFRVPGDIDEVNALKARVDQWSLPVGCSDPHVPASLLKLWYRELHESLIPPEFYERCVENYTNKEVAIDIVNNLPRINRLVLCYLIRFLQVFAAEDNVTITKMDVNNLAMVMAPNCLRCESDDPTVIFENTRKEMGFMRTLVMHLDTSFMEGVI</sequence>
<evidence type="ECO:0000259" key="3">
    <source>
        <dbReference type="PROSITE" id="PS51016"/>
    </source>
</evidence>
<dbReference type="PROSITE" id="PS50238">
    <property type="entry name" value="RHOGAP"/>
    <property type="match status" value="1"/>
</dbReference>
<feature type="compositionally biased region" description="Polar residues" evidence="1">
    <location>
        <begin position="365"/>
        <end position="374"/>
    </location>
</feature>
<dbReference type="Pfam" id="PF00784">
    <property type="entry name" value="MyTH4"/>
    <property type="match status" value="1"/>
</dbReference>
<dbReference type="GO" id="GO:0007165">
    <property type="term" value="P:signal transduction"/>
    <property type="evidence" value="ECO:0007669"/>
    <property type="project" value="InterPro"/>
</dbReference>
<feature type="compositionally biased region" description="Polar residues" evidence="1">
    <location>
        <begin position="172"/>
        <end position="181"/>
    </location>
</feature>
<dbReference type="GO" id="GO:0005096">
    <property type="term" value="F:GTPase activator activity"/>
    <property type="evidence" value="ECO:0007669"/>
    <property type="project" value="TreeGrafter"/>
</dbReference>
<dbReference type="AlphaFoldDB" id="A0AAD9KTM6"/>
<dbReference type="PANTHER" id="PTHR45876:SF8">
    <property type="entry name" value="FI04035P"/>
    <property type="match status" value="1"/>
</dbReference>
<dbReference type="PROSITE" id="PS51016">
    <property type="entry name" value="MYTH4"/>
    <property type="match status" value="1"/>
</dbReference>
<feature type="compositionally biased region" description="Low complexity" evidence="1">
    <location>
        <begin position="318"/>
        <end position="331"/>
    </location>
</feature>
<feature type="compositionally biased region" description="Low complexity" evidence="1">
    <location>
        <begin position="201"/>
        <end position="213"/>
    </location>
</feature>
<evidence type="ECO:0000313" key="4">
    <source>
        <dbReference type="EMBL" id="KAK2177454.1"/>
    </source>
</evidence>
<feature type="region of interest" description="Disordered" evidence="1">
    <location>
        <begin position="165"/>
        <end position="244"/>
    </location>
</feature>
<evidence type="ECO:0000259" key="2">
    <source>
        <dbReference type="PROSITE" id="PS50238"/>
    </source>
</evidence>
<feature type="compositionally biased region" description="Polar residues" evidence="1">
    <location>
        <begin position="347"/>
        <end position="356"/>
    </location>
</feature>
<dbReference type="FunFam" id="1.25.40.530:FF:000020">
    <property type="entry name" value="Predicted protein"/>
    <property type="match status" value="1"/>
</dbReference>
<dbReference type="SMART" id="SM00324">
    <property type="entry name" value="RhoGAP"/>
    <property type="match status" value="1"/>
</dbReference>
<organism evidence="4 5">
    <name type="scientific">Ridgeia piscesae</name>
    <name type="common">Tubeworm</name>
    <dbReference type="NCBI Taxonomy" id="27915"/>
    <lineage>
        <taxon>Eukaryota</taxon>
        <taxon>Metazoa</taxon>
        <taxon>Spiralia</taxon>
        <taxon>Lophotrochozoa</taxon>
        <taxon>Annelida</taxon>
        <taxon>Polychaeta</taxon>
        <taxon>Sedentaria</taxon>
        <taxon>Canalipalpata</taxon>
        <taxon>Sabellida</taxon>
        <taxon>Siboglinidae</taxon>
        <taxon>Ridgeia</taxon>
    </lineage>
</organism>
<dbReference type="InterPro" id="IPR000857">
    <property type="entry name" value="MyTH4_dom"/>
</dbReference>
<feature type="compositionally biased region" description="Pro residues" evidence="1">
    <location>
        <begin position="96"/>
        <end position="106"/>
    </location>
</feature>
<feature type="region of interest" description="Disordered" evidence="1">
    <location>
        <begin position="288"/>
        <end position="397"/>
    </location>
</feature>
<protein>
    <recommendedName>
        <fullName evidence="6">Rho GTPase-activating protein 39</fullName>
    </recommendedName>
</protein>
<feature type="compositionally biased region" description="Basic and acidic residues" evidence="1">
    <location>
        <begin position="288"/>
        <end position="297"/>
    </location>
</feature>
<dbReference type="GO" id="GO:0005737">
    <property type="term" value="C:cytoplasm"/>
    <property type="evidence" value="ECO:0007669"/>
    <property type="project" value="TreeGrafter"/>
</dbReference>
<dbReference type="InterPro" id="IPR008936">
    <property type="entry name" value="Rho_GTPase_activation_prot"/>
</dbReference>
<dbReference type="InterPro" id="IPR000198">
    <property type="entry name" value="RhoGAP_dom"/>
</dbReference>
<name>A0AAD9KTM6_RIDPI</name>
<keyword evidence="5" id="KW-1185">Reference proteome</keyword>
<accession>A0AAD9KTM6</accession>
<feature type="domain" description="MyTH4" evidence="3">
    <location>
        <begin position="525"/>
        <end position="683"/>
    </location>
</feature>